<protein>
    <recommendedName>
        <fullName evidence="2">Enoyl reductase (ER) domain-containing protein</fullName>
    </recommendedName>
</protein>
<dbReference type="FunCoup" id="A5DAX5">
    <property type="interactions" value="237"/>
</dbReference>
<name>A5DAX5_PICGU</name>
<dbReference type="InterPro" id="IPR013154">
    <property type="entry name" value="ADH-like_N"/>
</dbReference>
<dbReference type="SUPFAM" id="SSF50129">
    <property type="entry name" value="GroES-like"/>
    <property type="match status" value="1"/>
</dbReference>
<dbReference type="eggNOG" id="KOG1198">
    <property type="taxonomic scope" value="Eukaryota"/>
</dbReference>
<evidence type="ECO:0000259" key="2">
    <source>
        <dbReference type="SMART" id="SM00829"/>
    </source>
</evidence>
<organism evidence="3 4">
    <name type="scientific">Meyerozyma guilliermondii (strain ATCC 6260 / CBS 566 / DSM 6381 / JCM 1539 / NBRC 10279 / NRRL Y-324)</name>
    <name type="common">Yeast</name>
    <name type="synonym">Candida guilliermondii</name>
    <dbReference type="NCBI Taxonomy" id="294746"/>
    <lineage>
        <taxon>Eukaryota</taxon>
        <taxon>Fungi</taxon>
        <taxon>Dikarya</taxon>
        <taxon>Ascomycota</taxon>
        <taxon>Saccharomycotina</taxon>
        <taxon>Pichiomycetes</taxon>
        <taxon>Debaryomycetaceae</taxon>
        <taxon>Meyerozyma</taxon>
    </lineage>
</organism>
<dbReference type="InterPro" id="IPR013149">
    <property type="entry name" value="ADH-like_C"/>
</dbReference>
<dbReference type="SUPFAM" id="SSF51735">
    <property type="entry name" value="NAD(P)-binding Rossmann-fold domains"/>
    <property type="match status" value="1"/>
</dbReference>
<dbReference type="KEGG" id="pgu:PGUG_00430"/>
<keyword evidence="4" id="KW-1185">Reference proteome</keyword>
<evidence type="ECO:0000313" key="4">
    <source>
        <dbReference type="Proteomes" id="UP000001997"/>
    </source>
</evidence>
<proteinExistence type="predicted"/>
<evidence type="ECO:0000313" key="3">
    <source>
        <dbReference type="EMBL" id="EDK36332.2"/>
    </source>
</evidence>
<dbReference type="InterPro" id="IPR020843">
    <property type="entry name" value="ER"/>
</dbReference>
<dbReference type="OMA" id="RICGVTH"/>
<dbReference type="InterPro" id="IPR036291">
    <property type="entry name" value="NAD(P)-bd_dom_sf"/>
</dbReference>
<feature type="domain" description="Enoyl reductase (ER)" evidence="2">
    <location>
        <begin position="8"/>
        <end position="360"/>
    </location>
</feature>
<dbReference type="RefSeq" id="XP_001487053.2">
    <property type="nucleotide sequence ID" value="XM_001487003.1"/>
</dbReference>
<dbReference type="STRING" id="294746.A5DAX5"/>
<dbReference type="EMBL" id="CH408155">
    <property type="protein sequence ID" value="EDK36332.2"/>
    <property type="molecule type" value="Genomic_DNA"/>
</dbReference>
<dbReference type="PANTHER" id="PTHR45348:SF2">
    <property type="entry name" value="ZINC-TYPE ALCOHOL DEHYDROGENASE-LIKE PROTEIN C2E1P3.01"/>
    <property type="match status" value="1"/>
</dbReference>
<feature type="transmembrane region" description="Helical" evidence="1">
    <location>
        <begin position="167"/>
        <end position="190"/>
    </location>
</feature>
<dbReference type="GeneID" id="5128566"/>
<keyword evidence="1" id="KW-1133">Transmembrane helix</keyword>
<gene>
    <name evidence="3" type="ORF">PGUG_00430</name>
</gene>
<dbReference type="PANTHER" id="PTHR45348">
    <property type="entry name" value="HYPOTHETICAL OXIDOREDUCTASE (EUROFUNG)"/>
    <property type="match status" value="1"/>
</dbReference>
<dbReference type="Gene3D" id="3.90.180.10">
    <property type="entry name" value="Medium-chain alcohol dehydrogenases, catalytic domain"/>
    <property type="match status" value="1"/>
</dbReference>
<dbReference type="HOGENOM" id="CLU_026673_16_1_1"/>
<dbReference type="Pfam" id="PF08240">
    <property type="entry name" value="ADH_N"/>
    <property type="match status" value="1"/>
</dbReference>
<dbReference type="VEuPathDB" id="FungiDB:PGUG_00430"/>
<feature type="transmembrane region" description="Helical" evidence="1">
    <location>
        <begin position="135"/>
        <end position="155"/>
    </location>
</feature>
<dbReference type="Pfam" id="PF00107">
    <property type="entry name" value="ADH_zinc_N"/>
    <property type="match status" value="1"/>
</dbReference>
<keyword evidence="1" id="KW-0812">Transmembrane</keyword>
<dbReference type="SMART" id="SM00829">
    <property type="entry name" value="PKS_ER"/>
    <property type="match status" value="1"/>
</dbReference>
<dbReference type="Gene3D" id="3.40.50.720">
    <property type="entry name" value="NAD(P)-binding Rossmann-like Domain"/>
    <property type="match status" value="1"/>
</dbReference>
<dbReference type="OrthoDB" id="9992527at2759"/>
<evidence type="ECO:0000256" key="1">
    <source>
        <dbReference type="SAM" id="Phobius"/>
    </source>
</evidence>
<dbReference type="AlphaFoldDB" id="A5DAX5"/>
<keyword evidence="1" id="KW-0472">Membrane</keyword>
<sequence length="364" mass="39512">MKAAILTGNPENNWTEIKDIPKPKIRDDQILIKPIAYAANPTDWKHNSPEFAGNVCGSDASGYVEEVGSKVTGFEVGDIVSVTMHGGYNKDNSAFAEYVAAVPGFTIKYDKNIVKDAKLKVGDYEGGIITNFEQAASVTLGLTTVILSFVGLMNISKDVSTNKGKSILIWGGATATGILAIQMAKIAFGLKVITTASKKNHDYLKGLGADVVFDYNDSNVIEAIKAEAGDSIAYALDTVSSTHTFQQTYDATANSKHVELDNLLSLDKSKIKTDSSRSVSFHATSMYGATGDAYSIWGMDFPTNPVSTKKYLDYWFNELPQYIPKINSANLKVIKPGLESVNEALQLLYDNKVSGQKIVFRSQI</sequence>
<dbReference type="GO" id="GO:0016651">
    <property type="term" value="F:oxidoreductase activity, acting on NAD(P)H"/>
    <property type="evidence" value="ECO:0007669"/>
    <property type="project" value="InterPro"/>
</dbReference>
<dbReference type="Proteomes" id="UP000001997">
    <property type="component" value="Unassembled WGS sequence"/>
</dbReference>
<dbReference type="InterPro" id="IPR047122">
    <property type="entry name" value="Trans-enoyl_RdTase-like"/>
</dbReference>
<accession>A5DAX5</accession>
<dbReference type="InterPro" id="IPR011032">
    <property type="entry name" value="GroES-like_sf"/>
</dbReference>
<reference evidence="3 4" key="1">
    <citation type="journal article" date="2009" name="Nature">
        <title>Evolution of pathogenicity and sexual reproduction in eight Candida genomes.</title>
        <authorList>
            <person name="Butler G."/>
            <person name="Rasmussen M.D."/>
            <person name="Lin M.F."/>
            <person name="Santos M.A."/>
            <person name="Sakthikumar S."/>
            <person name="Munro C.A."/>
            <person name="Rheinbay E."/>
            <person name="Grabherr M."/>
            <person name="Forche A."/>
            <person name="Reedy J.L."/>
            <person name="Agrafioti I."/>
            <person name="Arnaud M.B."/>
            <person name="Bates S."/>
            <person name="Brown A.J."/>
            <person name="Brunke S."/>
            <person name="Costanzo M.C."/>
            <person name="Fitzpatrick D.A."/>
            <person name="de Groot P.W."/>
            <person name="Harris D."/>
            <person name="Hoyer L.L."/>
            <person name="Hube B."/>
            <person name="Klis F.M."/>
            <person name="Kodira C."/>
            <person name="Lennard N."/>
            <person name="Logue M.E."/>
            <person name="Martin R."/>
            <person name="Neiman A.M."/>
            <person name="Nikolaou E."/>
            <person name="Quail M.A."/>
            <person name="Quinn J."/>
            <person name="Santos M.C."/>
            <person name="Schmitzberger F.F."/>
            <person name="Sherlock G."/>
            <person name="Shah P."/>
            <person name="Silverstein K.A."/>
            <person name="Skrzypek M.S."/>
            <person name="Soll D."/>
            <person name="Staggs R."/>
            <person name="Stansfield I."/>
            <person name="Stumpf M.P."/>
            <person name="Sudbery P.E."/>
            <person name="Srikantha T."/>
            <person name="Zeng Q."/>
            <person name="Berman J."/>
            <person name="Berriman M."/>
            <person name="Heitman J."/>
            <person name="Gow N.A."/>
            <person name="Lorenz M.C."/>
            <person name="Birren B.W."/>
            <person name="Kellis M."/>
            <person name="Cuomo C.A."/>
        </authorList>
    </citation>
    <scope>NUCLEOTIDE SEQUENCE [LARGE SCALE GENOMIC DNA]</scope>
    <source>
        <strain evidence="4">ATCC 6260 / CBS 566 / DSM 6381 / JCM 1539 / NBRC 10279 / NRRL Y-324</strain>
    </source>
</reference>
<dbReference type="InParanoid" id="A5DAX5"/>
<dbReference type="CDD" id="cd08249">
    <property type="entry name" value="enoyl_reductase_like"/>
    <property type="match status" value="1"/>
</dbReference>